<organism evidence="1">
    <name type="scientific">Arundo donax</name>
    <name type="common">Giant reed</name>
    <name type="synonym">Donax arundinaceus</name>
    <dbReference type="NCBI Taxonomy" id="35708"/>
    <lineage>
        <taxon>Eukaryota</taxon>
        <taxon>Viridiplantae</taxon>
        <taxon>Streptophyta</taxon>
        <taxon>Embryophyta</taxon>
        <taxon>Tracheophyta</taxon>
        <taxon>Spermatophyta</taxon>
        <taxon>Magnoliopsida</taxon>
        <taxon>Liliopsida</taxon>
        <taxon>Poales</taxon>
        <taxon>Poaceae</taxon>
        <taxon>PACMAD clade</taxon>
        <taxon>Arundinoideae</taxon>
        <taxon>Arundineae</taxon>
        <taxon>Arundo</taxon>
    </lineage>
</organism>
<reference evidence="1" key="1">
    <citation type="submission" date="2014-09" db="EMBL/GenBank/DDBJ databases">
        <authorList>
            <person name="Magalhaes I.L.F."/>
            <person name="Oliveira U."/>
            <person name="Santos F.R."/>
            <person name="Vidigal T.H.D.A."/>
            <person name="Brescovit A.D."/>
            <person name="Santos A.J."/>
        </authorList>
    </citation>
    <scope>NUCLEOTIDE SEQUENCE</scope>
    <source>
        <tissue evidence="1">Shoot tissue taken approximately 20 cm above the soil surface</tissue>
    </source>
</reference>
<protein>
    <submittedName>
        <fullName evidence="1">Uncharacterized protein</fullName>
    </submittedName>
</protein>
<dbReference type="EMBL" id="GBRH01203218">
    <property type="protein sequence ID" value="JAD94677.1"/>
    <property type="molecule type" value="Transcribed_RNA"/>
</dbReference>
<evidence type="ECO:0000313" key="1">
    <source>
        <dbReference type="EMBL" id="JAD94677.1"/>
    </source>
</evidence>
<dbReference type="AlphaFoldDB" id="A0A0A9EF77"/>
<accession>A0A0A9EF77</accession>
<proteinExistence type="predicted"/>
<reference evidence="1" key="2">
    <citation type="journal article" date="2015" name="Data Brief">
        <title>Shoot transcriptome of the giant reed, Arundo donax.</title>
        <authorList>
            <person name="Barrero R.A."/>
            <person name="Guerrero F.D."/>
            <person name="Moolhuijzen P."/>
            <person name="Goolsby J.A."/>
            <person name="Tidwell J."/>
            <person name="Bellgard S.E."/>
            <person name="Bellgard M.I."/>
        </authorList>
    </citation>
    <scope>NUCLEOTIDE SEQUENCE</scope>
    <source>
        <tissue evidence="1">Shoot tissue taken approximately 20 cm above the soil surface</tissue>
    </source>
</reference>
<sequence length="82" mass="9411">MRRPPCSAWRPSIPTAAGLAGIHPSWKNWCISCAPARRAPRRTHWPRCCHWPARGRTSGSSWTPASLRWPCPRSARRQPRRC</sequence>
<name>A0A0A9EF77_ARUDO</name>